<proteinExistence type="predicted"/>
<protein>
    <submittedName>
        <fullName evidence="1">Uncharacterized protein</fullName>
    </submittedName>
</protein>
<organism evidence="1 2">
    <name type="scientific">Leptotrichia hofstadii F0254</name>
    <dbReference type="NCBI Taxonomy" id="634994"/>
    <lineage>
        <taxon>Bacteria</taxon>
        <taxon>Fusobacteriati</taxon>
        <taxon>Fusobacteriota</taxon>
        <taxon>Fusobacteriia</taxon>
        <taxon>Fusobacteriales</taxon>
        <taxon>Leptotrichiaceae</taxon>
        <taxon>Leptotrichia</taxon>
    </lineage>
</organism>
<sequence length="180" mass="21605">MINKISENFLEILEQCRTTMKKASWDKENKEYMVKSELEVINFDNLKSKYCKMVKLNGEGIKSNDVLFIKNDKFVFIEFKNGKNIKRYDLQQKNYDSILIFNDIFNKTLKDTRIEMDYILVYNSKYNEKLGGQFLGKIKIVTEKLGLEKFEKYFFNKVHTYSKEEFETEFVKKIENENIV</sequence>
<dbReference type="eggNOG" id="ENOG50332MS">
    <property type="taxonomic scope" value="Bacteria"/>
</dbReference>
<comment type="caution">
    <text evidence="1">The sequence shown here is derived from an EMBL/GenBank/DDBJ whole genome shotgun (WGS) entry which is preliminary data.</text>
</comment>
<gene>
    <name evidence="1" type="ORF">GCWU000323_02477</name>
</gene>
<dbReference type="Proteomes" id="UP000006233">
    <property type="component" value="Unassembled WGS sequence"/>
</dbReference>
<evidence type="ECO:0000313" key="1">
    <source>
        <dbReference type="EMBL" id="EEX73447.1"/>
    </source>
</evidence>
<name>C9N0W1_9FUSO</name>
<accession>C9N0W1</accession>
<dbReference type="HOGENOM" id="CLU_120480_0_0_0"/>
<dbReference type="AlphaFoldDB" id="C9N0W1"/>
<evidence type="ECO:0000313" key="2">
    <source>
        <dbReference type="Proteomes" id="UP000006233"/>
    </source>
</evidence>
<dbReference type="STRING" id="634994.GCWU000323_02477"/>
<dbReference type="RefSeq" id="WP_006805769.1">
    <property type="nucleotide sequence ID" value="NZ_GG700633.1"/>
</dbReference>
<reference evidence="1 2" key="1">
    <citation type="submission" date="2009-09" db="EMBL/GenBank/DDBJ databases">
        <authorList>
            <person name="Weinstock G."/>
            <person name="Sodergren E."/>
            <person name="Clifton S."/>
            <person name="Fulton L."/>
            <person name="Fulton B."/>
            <person name="Courtney L."/>
            <person name="Fronick C."/>
            <person name="Harrison M."/>
            <person name="Strong C."/>
            <person name="Farmer C."/>
            <person name="Delahaunty K."/>
            <person name="Markovic C."/>
            <person name="Hall O."/>
            <person name="Minx P."/>
            <person name="Tomlinson C."/>
            <person name="Mitreva M."/>
            <person name="Nelson J."/>
            <person name="Hou S."/>
            <person name="Wollam A."/>
            <person name="Pepin K.H."/>
            <person name="Johnson M."/>
            <person name="Bhonagiri V."/>
            <person name="Nash W.E."/>
            <person name="Warren W."/>
            <person name="Chinwalla A."/>
            <person name="Mardis E.R."/>
            <person name="Wilson R.K."/>
        </authorList>
    </citation>
    <scope>NUCLEOTIDE SEQUENCE [LARGE SCALE GENOMIC DNA]</scope>
    <source>
        <strain evidence="1 2">F0254</strain>
    </source>
</reference>
<dbReference type="EMBL" id="ACVB02000027">
    <property type="protein sequence ID" value="EEX73447.1"/>
    <property type="molecule type" value="Genomic_DNA"/>
</dbReference>